<name>A0A4C1TYF2_EUMVA</name>
<dbReference type="EMBL" id="BGZK01000104">
    <property type="protein sequence ID" value="GBP19091.1"/>
    <property type="molecule type" value="Genomic_DNA"/>
</dbReference>
<dbReference type="AlphaFoldDB" id="A0A4C1TYF2"/>
<evidence type="ECO:0000256" key="1">
    <source>
        <dbReference type="SAM" id="MobiDB-lite"/>
    </source>
</evidence>
<evidence type="ECO:0000313" key="2">
    <source>
        <dbReference type="EMBL" id="GBP19091.1"/>
    </source>
</evidence>
<sequence>MLSKQHNLVDRSKTRRTHNESRVSLFVKESKNSIAQKTASEWEAQANARRRINTRQFLITHDKRRTTADTPRGRVVSCARRHANVVHAK</sequence>
<keyword evidence="3" id="KW-1185">Reference proteome</keyword>
<dbReference type="Proteomes" id="UP000299102">
    <property type="component" value="Unassembled WGS sequence"/>
</dbReference>
<evidence type="ECO:0000313" key="3">
    <source>
        <dbReference type="Proteomes" id="UP000299102"/>
    </source>
</evidence>
<organism evidence="2 3">
    <name type="scientific">Eumeta variegata</name>
    <name type="common">Bagworm moth</name>
    <name type="synonym">Eumeta japonica</name>
    <dbReference type="NCBI Taxonomy" id="151549"/>
    <lineage>
        <taxon>Eukaryota</taxon>
        <taxon>Metazoa</taxon>
        <taxon>Ecdysozoa</taxon>
        <taxon>Arthropoda</taxon>
        <taxon>Hexapoda</taxon>
        <taxon>Insecta</taxon>
        <taxon>Pterygota</taxon>
        <taxon>Neoptera</taxon>
        <taxon>Endopterygota</taxon>
        <taxon>Lepidoptera</taxon>
        <taxon>Glossata</taxon>
        <taxon>Ditrysia</taxon>
        <taxon>Tineoidea</taxon>
        <taxon>Psychidae</taxon>
        <taxon>Oiketicinae</taxon>
        <taxon>Eumeta</taxon>
    </lineage>
</organism>
<feature type="compositionally biased region" description="Basic and acidic residues" evidence="1">
    <location>
        <begin position="7"/>
        <end position="21"/>
    </location>
</feature>
<reference evidence="2 3" key="1">
    <citation type="journal article" date="2019" name="Commun. Biol.">
        <title>The bagworm genome reveals a unique fibroin gene that provides high tensile strength.</title>
        <authorList>
            <person name="Kono N."/>
            <person name="Nakamura H."/>
            <person name="Ohtoshi R."/>
            <person name="Tomita M."/>
            <person name="Numata K."/>
            <person name="Arakawa K."/>
        </authorList>
    </citation>
    <scope>NUCLEOTIDE SEQUENCE [LARGE SCALE GENOMIC DNA]</scope>
</reference>
<protein>
    <submittedName>
        <fullName evidence="2">Uncharacterized protein</fullName>
    </submittedName>
</protein>
<gene>
    <name evidence="2" type="ORF">EVAR_83404_1</name>
</gene>
<proteinExistence type="predicted"/>
<comment type="caution">
    <text evidence="2">The sequence shown here is derived from an EMBL/GenBank/DDBJ whole genome shotgun (WGS) entry which is preliminary data.</text>
</comment>
<feature type="region of interest" description="Disordered" evidence="1">
    <location>
        <begin position="1"/>
        <end position="22"/>
    </location>
</feature>
<accession>A0A4C1TYF2</accession>